<accession>A0A2X2YG26</accession>
<evidence type="ECO:0000256" key="6">
    <source>
        <dbReference type="ARBA" id="ARBA00023163"/>
    </source>
</evidence>
<dbReference type="GO" id="GO:0003677">
    <property type="term" value="F:DNA binding"/>
    <property type="evidence" value="ECO:0007669"/>
    <property type="project" value="UniProtKB-KW"/>
</dbReference>
<keyword evidence="3" id="KW-0346">Stress response</keyword>
<evidence type="ECO:0000256" key="2">
    <source>
        <dbReference type="ARBA" id="ARBA00023015"/>
    </source>
</evidence>
<name>A0A2X2YG26_CITKO</name>
<organism evidence="10 11">
    <name type="scientific">Citrobacter koseri</name>
    <name type="common">Citrobacter diversus</name>
    <dbReference type="NCBI Taxonomy" id="545"/>
    <lineage>
        <taxon>Bacteria</taxon>
        <taxon>Pseudomonadati</taxon>
        <taxon>Pseudomonadota</taxon>
        <taxon>Gammaproteobacteria</taxon>
        <taxon>Enterobacterales</taxon>
        <taxon>Enterobacteriaceae</taxon>
        <taxon>Citrobacter</taxon>
    </lineage>
</organism>
<sequence length="235" mass="26801">MTKEMQNLALAPVGNLESYIRAANAWPMLSADEERALAEKLHYQGDLEAAKTLILSHLRFVVHVARNYAGYGLPQADLIQEGNIGLMKAVRRFNPEVGVRLVSFAVHWIKAEIHEYVLRNWRIVKVATTKAQRKLFFNLRKTKQRLGWFNQDEVEMVARELGVTSKDVREMESRMAAQDMTFDMSSDDESDSQPMAPVLYLQDKTSNFADGIEEDNWEDQAAKQTDPRNGRSGRA</sequence>
<evidence type="ECO:0000256" key="8">
    <source>
        <dbReference type="SAM" id="MobiDB-lite"/>
    </source>
</evidence>
<dbReference type="InterPro" id="IPR014284">
    <property type="entry name" value="RNA_pol_sigma-70_dom"/>
</dbReference>
<dbReference type="FunFam" id="1.20.120.1810:FF:000001">
    <property type="entry name" value="RNA polymerase sigma factor RpoH"/>
    <property type="match status" value="1"/>
</dbReference>
<evidence type="ECO:0000256" key="4">
    <source>
        <dbReference type="ARBA" id="ARBA00023082"/>
    </source>
</evidence>
<dbReference type="Pfam" id="PF04542">
    <property type="entry name" value="Sigma70_r2"/>
    <property type="match status" value="1"/>
</dbReference>
<dbReference type="PANTHER" id="PTHR30376">
    <property type="entry name" value="SIGMA FACTOR RPOH HEAT SHOCK RELATED"/>
    <property type="match status" value="1"/>
</dbReference>
<dbReference type="AlphaFoldDB" id="A0A2X2YG26"/>
<feature type="domain" description="RNA polymerase sigma-70" evidence="9">
    <location>
        <begin position="77"/>
        <end position="90"/>
    </location>
</feature>
<dbReference type="Proteomes" id="UP000251584">
    <property type="component" value="Unassembled WGS sequence"/>
</dbReference>
<evidence type="ECO:0000256" key="5">
    <source>
        <dbReference type="ARBA" id="ARBA00023125"/>
    </source>
</evidence>
<dbReference type="InterPro" id="IPR013325">
    <property type="entry name" value="RNA_pol_sigma_r2"/>
</dbReference>
<dbReference type="GO" id="GO:0016987">
    <property type="term" value="F:sigma factor activity"/>
    <property type="evidence" value="ECO:0007669"/>
    <property type="project" value="UniProtKB-UniRule"/>
</dbReference>
<dbReference type="Gene3D" id="1.20.120.1810">
    <property type="match status" value="1"/>
</dbReference>
<dbReference type="NCBIfam" id="NF005143">
    <property type="entry name" value="PRK06596.1"/>
    <property type="match status" value="1"/>
</dbReference>
<dbReference type="PROSITE" id="PS00715">
    <property type="entry name" value="SIGMA70_1"/>
    <property type="match status" value="1"/>
</dbReference>
<gene>
    <name evidence="10" type="primary">rpoH_1</name>
    <name evidence="10" type="ORF">NCTC10786_03729</name>
</gene>
<dbReference type="InterPro" id="IPR007627">
    <property type="entry name" value="RNA_pol_sigma70_r2"/>
</dbReference>
<evidence type="ECO:0000256" key="3">
    <source>
        <dbReference type="ARBA" id="ARBA00023016"/>
    </source>
</evidence>
<evidence type="ECO:0000256" key="7">
    <source>
        <dbReference type="NCBIfam" id="TIGR02392"/>
    </source>
</evidence>
<dbReference type="GO" id="GO:0006352">
    <property type="term" value="P:DNA-templated transcription initiation"/>
    <property type="evidence" value="ECO:0007669"/>
    <property type="project" value="UniProtKB-UniRule"/>
</dbReference>
<dbReference type="EMBL" id="UAVY01000007">
    <property type="protein sequence ID" value="SQB36849.1"/>
    <property type="molecule type" value="Genomic_DNA"/>
</dbReference>
<feature type="region of interest" description="Disordered" evidence="8">
    <location>
        <begin position="211"/>
        <end position="235"/>
    </location>
</feature>
<dbReference type="NCBIfam" id="TIGR02392">
    <property type="entry name" value="rpoH_proteo"/>
    <property type="match status" value="1"/>
</dbReference>
<keyword evidence="6" id="KW-0804">Transcription</keyword>
<evidence type="ECO:0000256" key="1">
    <source>
        <dbReference type="ARBA" id="ARBA00022490"/>
    </source>
</evidence>
<dbReference type="NCBIfam" id="TIGR02937">
    <property type="entry name" value="sigma70-ECF"/>
    <property type="match status" value="1"/>
</dbReference>
<dbReference type="SUPFAM" id="SSF88946">
    <property type="entry name" value="Sigma2 domain of RNA polymerase sigma factors"/>
    <property type="match status" value="1"/>
</dbReference>
<dbReference type="InterPro" id="IPR050813">
    <property type="entry name" value="Sigma-70_Factor"/>
</dbReference>
<keyword evidence="4" id="KW-0731">Sigma factor</keyword>
<evidence type="ECO:0000259" key="9">
    <source>
        <dbReference type="PROSITE" id="PS00715"/>
    </source>
</evidence>
<keyword evidence="2" id="KW-0805">Transcription regulation</keyword>
<keyword evidence="1" id="KW-0963">Cytoplasm</keyword>
<dbReference type="InterPro" id="IPR012759">
    <property type="entry name" value="RNA_pol_sigma_RpoH_proteobac"/>
</dbReference>
<reference evidence="10 11" key="1">
    <citation type="submission" date="2018-06" db="EMBL/GenBank/DDBJ databases">
        <authorList>
            <consortium name="Pathogen Informatics"/>
            <person name="Doyle S."/>
        </authorList>
    </citation>
    <scope>NUCLEOTIDE SEQUENCE [LARGE SCALE GENOMIC DNA]</scope>
    <source>
        <strain evidence="10 11">NCTC10786</strain>
    </source>
</reference>
<dbReference type="InterPro" id="IPR000943">
    <property type="entry name" value="RNA_pol_sigma70"/>
</dbReference>
<protein>
    <recommendedName>
        <fullName evidence="7">RNA polymerase sigma factor RpoH</fullName>
    </recommendedName>
</protein>
<evidence type="ECO:0000313" key="11">
    <source>
        <dbReference type="Proteomes" id="UP000251584"/>
    </source>
</evidence>
<evidence type="ECO:0000313" key="10">
    <source>
        <dbReference type="EMBL" id="SQB36849.1"/>
    </source>
</evidence>
<keyword evidence="5" id="KW-0238">DNA-binding</keyword>
<proteinExistence type="predicted"/>
<dbReference type="PANTHER" id="PTHR30376:SF3">
    <property type="entry name" value="RNA POLYMERASE SIGMA FACTOR RPOH"/>
    <property type="match status" value="1"/>
</dbReference>